<dbReference type="SUPFAM" id="SSF56300">
    <property type="entry name" value="Metallo-dependent phosphatases"/>
    <property type="match status" value="1"/>
</dbReference>
<dbReference type="AlphaFoldDB" id="A0A1H3Y8H6"/>
<proteinExistence type="predicted"/>
<sequence length="463" mass="53102">MLPANACPGPSVTNISDDLVMLSLDSQWWLHQFVKNSGDGNCNNLNTKDIENALREKLVDNMDKTILVVTHHPFESYGNFGGKFSWKDHVFPLTALHPNFYLPLPGVGSLYPLSKKAFPNREDLDHPWYQEMKRMISKVFRGFPNVIQVSSHENGLQHINHPENYISHQIVTGIGQKPAYVTNGVYSKFSSSTPGYVVADWMTDKSLQFKFYAFNNDEISEVYHFKKSYKDFKEWESPVYKPLKKDSIITSIQPKYIKKDKLWRALVGENYRDAWAEPVKLPVLQISELNSGLKVRKVGGGHQTKSLRLKDSTGVQYVLRSVEKTPDRVIPERFYSPFTRDIVSDFYSSQHPYSALAVPPIAEAAGVPHTNPVIGYVAPDKELGIYQELFAGEVNLFEQWEPLRPTDNYTKGLDKLVHDNDNTFDADNFLKARLVDLIIGDWDRHYDQWRFHDRSGDKNIKTI</sequence>
<reference evidence="1 2" key="1">
    <citation type="submission" date="2016-10" db="EMBL/GenBank/DDBJ databases">
        <authorList>
            <person name="de Groot N.N."/>
        </authorList>
    </citation>
    <scope>NUCLEOTIDE SEQUENCE [LARGE SCALE GENOMIC DNA]</scope>
    <source>
        <strain evidence="1 2">DSM 23581</strain>
    </source>
</reference>
<dbReference type="InterPro" id="IPR029052">
    <property type="entry name" value="Metallo-depent_PP-like"/>
</dbReference>
<dbReference type="EMBL" id="FNQF01000003">
    <property type="protein sequence ID" value="SEA07936.1"/>
    <property type="molecule type" value="Genomic_DNA"/>
</dbReference>
<evidence type="ECO:0008006" key="3">
    <source>
        <dbReference type="Google" id="ProtNLM"/>
    </source>
</evidence>
<dbReference type="RefSeq" id="WP_093240325.1">
    <property type="nucleotide sequence ID" value="NZ_FNQF01000003.1"/>
</dbReference>
<organism evidence="1 2">
    <name type="scientific">Psychroflexus halocasei</name>
    <dbReference type="NCBI Taxonomy" id="908615"/>
    <lineage>
        <taxon>Bacteria</taxon>
        <taxon>Pseudomonadati</taxon>
        <taxon>Bacteroidota</taxon>
        <taxon>Flavobacteriia</taxon>
        <taxon>Flavobacteriales</taxon>
        <taxon>Flavobacteriaceae</taxon>
        <taxon>Psychroflexus</taxon>
    </lineage>
</organism>
<gene>
    <name evidence="1" type="ORF">SAMN05421540_10367</name>
</gene>
<protein>
    <recommendedName>
        <fullName evidence="3">Calcineurin-like phosphoesterase</fullName>
    </recommendedName>
</protein>
<keyword evidence="2" id="KW-1185">Reference proteome</keyword>
<name>A0A1H3Y8H6_9FLAO</name>
<dbReference type="Proteomes" id="UP000198820">
    <property type="component" value="Unassembled WGS sequence"/>
</dbReference>
<evidence type="ECO:0000313" key="2">
    <source>
        <dbReference type="Proteomes" id="UP000198820"/>
    </source>
</evidence>
<accession>A0A1H3Y8H6</accession>
<dbReference type="Gene3D" id="3.60.21.10">
    <property type="match status" value="1"/>
</dbReference>
<dbReference type="STRING" id="908615.SAMN05421540_10367"/>
<evidence type="ECO:0000313" key="1">
    <source>
        <dbReference type="EMBL" id="SEA07936.1"/>
    </source>
</evidence>